<protein>
    <submittedName>
        <fullName evidence="2">Uncharacterized protein</fullName>
    </submittedName>
</protein>
<evidence type="ECO:0000313" key="2">
    <source>
        <dbReference type="EMBL" id="GCD95553.1"/>
    </source>
</evidence>
<proteinExistence type="predicted"/>
<comment type="caution">
    <text evidence="2">The sequence shown here is derived from an EMBL/GenBank/DDBJ whole genome shotgun (WGS) entry which is preliminary data.</text>
</comment>
<name>A0A401YLT2_9ACTN</name>
<sequence>MLDADPLRDIRNTTAIHAVVLDGRLIDGAEVAHAASTTPPPAPGAPPVAGCGRGTH</sequence>
<accession>A0A401YLT2</accession>
<feature type="region of interest" description="Disordered" evidence="1">
    <location>
        <begin position="32"/>
        <end position="56"/>
    </location>
</feature>
<keyword evidence="3" id="KW-1185">Reference proteome</keyword>
<dbReference type="Proteomes" id="UP000286931">
    <property type="component" value="Unassembled WGS sequence"/>
</dbReference>
<reference evidence="2 3" key="1">
    <citation type="submission" date="2018-12" db="EMBL/GenBank/DDBJ databases">
        <title>Draft genome sequence of Embleya hyalina NBRC 13850T.</title>
        <authorList>
            <person name="Komaki H."/>
            <person name="Hosoyama A."/>
            <person name="Kimura A."/>
            <person name="Ichikawa N."/>
            <person name="Tamura T."/>
        </authorList>
    </citation>
    <scope>NUCLEOTIDE SEQUENCE [LARGE SCALE GENOMIC DNA]</scope>
    <source>
        <strain evidence="2 3">NBRC 13850</strain>
    </source>
</reference>
<dbReference type="AlphaFoldDB" id="A0A401YLT2"/>
<organism evidence="2 3">
    <name type="scientific">Embleya hyalina</name>
    <dbReference type="NCBI Taxonomy" id="516124"/>
    <lineage>
        <taxon>Bacteria</taxon>
        <taxon>Bacillati</taxon>
        <taxon>Actinomycetota</taxon>
        <taxon>Actinomycetes</taxon>
        <taxon>Kitasatosporales</taxon>
        <taxon>Streptomycetaceae</taxon>
        <taxon>Embleya</taxon>
    </lineage>
</organism>
<evidence type="ECO:0000313" key="3">
    <source>
        <dbReference type="Proteomes" id="UP000286931"/>
    </source>
</evidence>
<gene>
    <name evidence="2" type="ORF">EHYA_03227</name>
</gene>
<evidence type="ECO:0000256" key="1">
    <source>
        <dbReference type="SAM" id="MobiDB-lite"/>
    </source>
</evidence>
<dbReference type="EMBL" id="BIFH01000018">
    <property type="protein sequence ID" value="GCD95553.1"/>
    <property type="molecule type" value="Genomic_DNA"/>
</dbReference>